<organism evidence="1 2">
    <name type="scientific">Lactococcus cremoris subsp. cremoris GE214</name>
    <dbReference type="NCBI Taxonomy" id="1415168"/>
    <lineage>
        <taxon>Bacteria</taxon>
        <taxon>Bacillati</taxon>
        <taxon>Bacillota</taxon>
        <taxon>Bacilli</taxon>
        <taxon>Lactobacillales</taxon>
        <taxon>Streptococcaceae</taxon>
        <taxon>Lactococcus</taxon>
        <taxon>Lactococcus cremoris subsp. cremoris</taxon>
    </lineage>
</organism>
<accession>A0A084ABT3</accession>
<evidence type="ECO:0000313" key="2">
    <source>
        <dbReference type="Proteomes" id="UP000028401"/>
    </source>
</evidence>
<dbReference type="PATRIC" id="fig|1415168.3.peg.1140"/>
<proteinExistence type="predicted"/>
<comment type="caution">
    <text evidence="1">The sequence shown here is derived from an EMBL/GenBank/DDBJ whole genome shotgun (WGS) entry which is preliminary data.</text>
</comment>
<dbReference type="EMBL" id="AZSI01000023">
    <property type="protein sequence ID" value="KEY62762.1"/>
    <property type="molecule type" value="Genomic_DNA"/>
</dbReference>
<dbReference type="RefSeq" id="WP_021037340.1">
    <property type="nucleotide sequence ID" value="NZ_AZSI01000023.1"/>
</dbReference>
<dbReference type="AlphaFoldDB" id="A0A084ABT3"/>
<evidence type="ECO:0000313" key="1">
    <source>
        <dbReference type="EMBL" id="KEY62762.1"/>
    </source>
</evidence>
<protein>
    <recommendedName>
        <fullName evidence="3">DUF4649 domain-containing protein</fullName>
    </recommendedName>
</protein>
<dbReference type="Proteomes" id="UP000028401">
    <property type="component" value="Unassembled WGS sequence"/>
</dbReference>
<dbReference type="GeneID" id="61109574"/>
<evidence type="ECO:0008006" key="3">
    <source>
        <dbReference type="Google" id="ProtNLM"/>
    </source>
</evidence>
<gene>
    <name evidence="1" type="ORF">U725_01072</name>
</gene>
<name>A0A084ABT3_LACLC</name>
<reference evidence="1 2" key="1">
    <citation type="submission" date="2014-06" db="EMBL/GenBank/DDBJ databases">
        <title>Draft genome sequence of the putrescine producing strain Lactococcus lactis subsp cremoris GE214.</title>
        <authorList>
            <person name="Ladero V."/>
            <person name="Linares D.M."/>
            <person name="del Rio B."/>
            <person name="Mayo B."/>
            <person name="Martin M.C."/>
            <person name="Fernandez M."/>
            <person name="Alvarez M.A."/>
        </authorList>
    </citation>
    <scope>NUCLEOTIDE SEQUENCE [LARGE SCALE GENOMIC DNA]</scope>
    <source>
        <strain evidence="1 2">GE214</strain>
    </source>
</reference>
<dbReference type="Gene3D" id="3.30.1490.390">
    <property type="match status" value="1"/>
</dbReference>
<sequence length="65" mass="7509">MKITFKTLDGRTLNKEFIDANDFVRQQNLEIPAIDDSAKVVEVIIDEKPYEFVGNIADLYFKLSK</sequence>